<proteinExistence type="predicted"/>
<comment type="caution">
    <text evidence="1">The sequence shown here is derived from an EMBL/GenBank/DDBJ whole genome shotgun (WGS) entry which is preliminary data.</text>
</comment>
<dbReference type="Proteomes" id="UP001152300">
    <property type="component" value="Unassembled WGS sequence"/>
</dbReference>
<accession>A0A9X0DIX3</accession>
<protein>
    <submittedName>
        <fullName evidence="1">Uncharacterized protein</fullName>
    </submittedName>
</protein>
<reference evidence="1" key="1">
    <citation type="submission" date="2022-11" db="EMBL/GenBank/DDBJ databases">
        <title>Genome Resource of Sclerotinia nivalis Strain SnTB1, a Plant Pathogen Isolated from American Ginseng.</title>
        <authorList>
            <person name="Fan S."/>
        </authorList>
    </citation>
    <scope>NUCLEOTIDE SEQUENCE</scope>
    <source>
        <strain evidence="1">SnTB1</strain>
    </source>
</reference>
<dbReference type="OrthoDB" id="3559649at2759"/>
<name>A0A9X0DIX3_9HELO</name>
<dbReference type="GO" id="GO:0003676">
    <property type="term" value="F:nucleic acid binding"/>
    <property type="evidence" value="ECO:0007669"/>
    <property type="project" value="InterPro"/>
</dbReference>
<evidence type="ECO:0000313" key="2">
    <source>
        <dbReference type="Proteomes" id="UP001152300"/>
    </source>
</evidence>
<dbReference type="Gene3D" id="3.30.420.10">
    <property type="entry name" value="Ribonuclease H-like superfamily/Ribonuclease H"/>
    <property type="match status" value="1"/>
</dbReference>
<dbReference type="EMBL" id="JAPEIS010000010">
    <property type="protein sequence ID" value="KAJ8062463.1"/>
    <property type="molecule type" value="Genomic_DNA"/>
</dbReference>
<gene>
    <name evidence="1" type="ORF">OCU04_008997</name>
</gene>
<evidence type="ECO:0000313" key="1">
    <source>
        <dbReference type="EMBL" id="KAJ8062463.1"/>
    </source>
</evidence>
<keyword evidence="2" id="KW-1185">Reference proteome</keyword>
<organism evidence="1 2">
    <name type="scientific">Sclerotinia nivalis</name>
    <dbReference type="NCBI Taxonomy" id="352851"/>
    <lineage>
        <taxon>Eukaryota</taxon>
        <taxon>Fungi</taxon>
        <taxon>Dikarya</taxon>
        <taxon>Ascomycota</taxon>
        <taxon>Pezizomycotina</taxon>
        <taxon>Leotiomycetes</taxon>
        <taxon>Helotiales</taxon>
        <taxon>Sclerotiniaceae</taxon>
        <taxon>Sclerotinia</taxon>
    </lineage>
</organism>
<dbReference type="InterPro" id="IPR036397">
    <property type="entry name" value="RNaseH_sf"/>
</dbReference>
<dbReference type="AlphaFoldDB" id="A0A9X0DIX3"/>
<sequence>MFPDIAVDKSISEYTRQRLESALQAAWDTLDEKLFNKLGVSMSSRIEACIAAEGWHTKY</sequence>